<evidence type="ECO:0000256" key="4">
    <source>
        <dbReference type="SAM" id="MobiDB-lite"/>
    </source>
</evidence>
<dbReference type="EMBL" id="CM029044">
    <property type="protein sequence ID" value="KAG2604623.1"/>
    <property type="molecule type" value="Genomic_DNA"/>
</dbReference>
<keyword evidence="2 3" id="KW-0813">Transport</keyword>
<name>A0A8T0T5M4_PANVG</name>
<dbReference type="GO" id="GO:0015031">
    <property type="term" value="P:protein transport"/>
    <property type="evidence" value="ECO:0007669"/>
    <property type="project" value="UniProtKB-KW"/>
</dbReference>
<proteinExistence type="inferred from homology"/>
<evidence type="ECO:0000256" key="1">
    <source>
        <dbReference type="ARBA" id="ARBA00006756"/>
    </source>
</evidence>
<evidence type="ECO:0000256" key="2">
    <source>
        <dbReference type="ARBA" id="ARBA00022448"/>
    </source>
</evidence>
<gene>
    <name evidence="6" type="ORF">PVAP13_4NG113505</name>
</gene>
<dbReference type="Proteomes" id="UP000823388">
    <property type="component" value="Chromosome 4N"/>
</dbReference>
<dbReference type="AlphaFoldDB" id="A0A8T0T5M4"/>
<accession>A0A8T0T5M4</accession>
<dbReference type="InterPro" id="IPR004140">
    <property type="entry name" value="Exo70"/>
</dbReference>
<evidence type="ECO:0000256" key="3">
    <source>
        <dbReference type="RuleBase" id="RU365026"/>
    </source>
</evidence>
<dbReference type="GO" id="GO:0005546">
    <property type="term" value="F:phosphatidylinositol-4,5-bisphosphate binding"/>
    <property type="evidence" value="ECO:0007669"/>
    <property type="project" value="InterPro"/>
</dbReference>
<keyword evidence="3" id="KW-0653">Protein transport</keyword>
<dbReference type="GO" id="GO:0006887">
    <property type="term" value="P:exocytosis"/>
    <property type="evidence" value="ECO:0007669"/>
    <property type="project" value="UniProtKB-KW"/>
</dbReference>
<dbReference type="SUPFAM" id="SSF74788">
    <property type="entry name" value="Cullin repeat-like"/>
    <property type="match status" value="1"/>
</dbReference>
<organism evidence="6 7">
    <name type="scientific">Panicum virgatum</name>
    <name type="common">Blackwell switchgrass</name>
    <dbReference type="NCBI Taxonomy" id="38727"/>
    <lineage>
        <taxon>Eukaryota</taxon>
        <taxon>Viridiplantae</taxon>
        <taxon>Streptophyta</taxon>
        <taxon>Embryophyta</taxon>
        <taxon>Tracheophyta</taxon>
        <taxon>Spermatophyta</taxon>
        <taxon>Magnoliopsida</taxon>
        <taxon>Liliopsida</taxon>
        <taxon>Poales</taxon>
        <taxon>Poaceae</taxon>
        <taxon>PACMAD clade</taxon>
        <taxon>Panicoideae</taxon>
        <taxon>Panicodae</taxon>
        <taxon>Paniceae</taxon>
        <taxon>Panicinae</taxon>
        <taxon>Panicum</taxon>
        <taxon>Panicum sect. Hiantes</taxon>
    </lineage>
</organism>
<feature type="domain" description="Exocyst complex subunit Exo70 C-terminal" evidence="5">
    <location>
        <begin position="202"/>
        <end position="505"/>
    </location>
</feature>
<comment type="function">
    <text evidence="3">Component of the exocyst complex.</text>
</comment>
<keyword evidence="7" id="KW-1185">Reference proteome</keyword>
<dbReference type="GO" id="GO:0000145">
    <property type="term" value="C:exocyst"/>
    <property type="evidence" value="ECO:0007669"/>
    <property type="project" value="InterPro"/>
</dbReference>
<feature type="compositionally biased region" description="Low complexity" evidence="4">
    <location>
        <begin position="33"/>
        <end position="58"/>
    </location>
</feature>
<dbReference type="InterPro" id="IPR016159">
    <property type="entry name" value="Cullin_repeat-like_dom_sf"/>
</dbReference>
<dbReference type="Gene3D" id="1.20.1280.170">
    <property type="entry name" value="Exocyst complex component Exo70"/>
    <property type="match status" value="1"/>
</dbReference>
<comment type="similarity">
    <text evidence="1 3">Belongs to the EXO70 family.</text>
</comment>
<dbReference type="PANTHER" id="PTHR12542">
    <property type="entry name" value="EXOCYST COMPLEX PROTEIN EXO70"/>
    <property type="match status" value="1"/>
</dbReference>
<evidence type="ECO:0000259" key="5">
    <source>
        <dbReference type="Pfam" id="PF03081"/>
    </source>
</evidence>
<dbReference type="OrthoDB" id="676825at2759"/>
<keyword evidence="3" id="KW-0268">Exocytosis</keyword>
<feature type="region of interest" description="Disordered" evidence="4">
    <location>
        <begin position="28"/>
        <end position="62"/>
    </location>
</feature>
<dbReference type="Pfam" id="PF03081">
    <property type="entry name" value="Exo70_C"/>
    <property type="match status" value="1"/>
</dbReference>
<comment type="caution">
    <text evidence="6">The sequence shown here is derived from an EMBL/GenBank/DDBJ whole genome shotgun (WGS) entry which is preliminary data.</text>
</comment>
<reference evidence="6" key="1">
    <citation type="submission" date="2020-05" db="EMBL/GenBank/DDBJ databases">
        <title>WGS assembly of Panicum virgatum.</title>
        <authorList>
            <person name="Lovell J.T."/>
            <person name="Jenkins J."/>
            <person name="Shu S."/>
            <person name="Juenger T.E."/>
            <person name="Schmutz J."/>
        </authorList>
    </citation>
    <scope>NUCLEOTIDE SEQUENCE</scope>
    <source>
        <strain evidence="6">AP13</strain>
    </source>
</reference>
<dbReference type="InterPro" id="IPR046364">
    <property type="entry name" value="Exo70_C"/>
</dbReference>
<dbReference type="PANTHER" id="PTHR12542:SF24">
    <property type="entry name" value="EXOCYST SUBUNIT EXO70 FAMILY PROTEIN"/>
    <property type="match status" value="1"/>
</dbReference>
<sequence>MATSSGPPPPSAMYARIRTIIAEARLDSGAGGYDNSSSGGGSSPASPGASSDGSSSADEFCAQEQGEFRRHAASPLSSSARRDELDFDDRDFIRQVSLSSPRALDDVHGRQQRVLLLLLPAFASPADAAARAEALLRWLSGFDVAWVLDTGGSSGGDERALPRRELGRRVGAWAQALGGMERVFRLGHGRELAPAQAAALGELAAASSGAMLRLVDAVAALGSSPSKLLAALDMHAPLSETYPVLARLFSWGPDHPVPAAAEAALAGLVGAARHGGRDLRAFVRSHYPWRMPQGGEVHPCVRFWMGYFRCMLRSRASLHLVVLGSDGGESPAPGPEGSRGLVAELVSCLEAALEENAAALAFPGLRQVFMLNNTHAVARRAAGSDLRHFLPPEWLRVREERMEGHIKSYMDASWAPVVSRLGGGGRRFTKQPARRRSPLSAFYAAFENACGAQRCWKVPDPALRSVLREAVSELVVPAYRRYLEEHQDVKAAAGRTAEELEQQLSGLFEG</sequence>
<evidence type="ECO:0000313" key="7">
    <source>
        <dbReference type="Proteomes" id="UP000823388"/>
    </source>
</evidence>
<protein>
    <recommendedName>
        <fullName evidence="3">Exocyst subunit Exo70 family protein</fullName>
    </recommendedName>
</protein>
<evidence type="ECO:0000313" key="6">
    <source>
        <dbReference type="EMBL" id="KAG2604623.1"/>
    </source>
</evidence>